<reference evidence="5 6" key="1">
    <citation type="submission" date="2018-05" db="EMBL/GenBank/DDBJ databases">
        <title>Lactobacillus sanfranciscensis Ah4 draft denome sequence.</title>
        <authorList>
            <person name="Zhang G."/>
        </authorList>
    </citation>
    <scope>NUCLEOTIDE SEQUENCE [LARGE SCALE GENOMIC DNA]</scope>
    <source>
        <strain evidence="5 6">Ah4</strain>
    </source>
</reference>
<comment type="caution">
    <text evidence="5">The sequence shown here is derived from an EMBL/GenBank/DDBJ whole genome shotgun (WGS) entry which is preliminary data.</text>
</comment>
<sequence>MTNRKKIDKENGDCLCSRFEEAFSILGKKWNGVIIEALLIGDSLRFGEIANKIDGCSDRILTARLKELRDCDIVSRKIFDESSLIKYELTEKGRDLQPIMKSVHVWADKWCDGNK</sequence>
<dbReference type="RefSeq" id="WP_103428725.1">
    <property type="nucleotide sequence ID" value="NZ_CP118925.1"/>
</dbReference>
<evidence type="ECO:0000256" key="2">
    <source>
        <dbReference type="ARBA" id="ARBA00023125"/>
    </source>
</evidence>
<evidence type="ECO:0000313" key="5">
    <source>
        <dbReference type="EMBL" id="TNK91009.1"/>
    </source>
</evidence>
<keyword evidence="2" id="KW-0238">DNA-binding</keyword>
<name>A0A5C4TLF9_FRUSA</name>
<dbReference type="AlphaFoldDB" id="A0A5C4TLF9"/>
<dbReference type="InterPro" id="IPR036390">
    <property type="entry name" value="WH_DNA-bd_sf"/>
</dbReference>
<feature type="domain" description="HTH hxlR-type" evidence="4">
    <location>
        <begin position="16"/>
        <end position="115"/>
    </location>
</feature>
<organism evidence="5 6">
    <name type="scientific">Fructilactobacillus sanfranciscensis</name>
    <name type="common">Lactobacillus sanfranciscensis</name>
    <dbReference type="NCBI Taxonomy" id="1625"/>
    <lineage>
        <taxon>Bacteria</taxon>
        <taxon>Bacillati</taxon>
        <taxon>Bacillota</taxon>
        <taxon>Bacilli</taxon>
        <taxon>Lactobacillales</taxon>
        <taxon>Lactobacillaceae</taxon>
        <taxon>Fructilactobacillus</taxon>
    </lineage>
</organism>
<dbReference type="PANTHER" id="PTHR33204:SF37">
    <property type="entry name" value="HTH-TYPE TRANSCRIPTIONAL REGULATOR YODB"/>
    <property type="match status" value="1"/>
</dbReference>
<gene>
    <name evidence="5" type="ORF">DID87_01300</name>
</gene>
<accession>A0A5C4TLF9</accession>
<dbReference type="GO" id="GO:0003677">
    <property type="term" value="F:DNA binding"/>
    <property type="evidence" value="ECO:0007669"/>
    <property type="project" value="UniProtKB-KW"/>
</dbReference>
<evidence type="ECO:0000259" key="4">
    <source>
        <dbReference type="PROSITE" id="PS51118"/>
    </source>
</evidence>
<dbReference type="SUPFAM" id="SSF46785">
    <property type="entry name" value="Winged helix' DNA-binding domain"/>
    <property type="match status" value="1"/>
</dbReference>
<dbReference type="Pfam" id="PF01638">
    <property type="entry name" value="HxlR"/>
    <property type="match status" value="1"/>
</dbReference>
<evidence type="ECO:0000256" key="1">
    <source>
        <dbReference type="ARBA" id="ARBA00023015"/>
    </source>
</evidence>
<dbReference type="EMBL" id="QFCR01000002">
    <property type="protein sequence ID" value="TNK91009.1"/>
    <property type="molecule type" value="Genomic_DNA"/>
</dbReference>
<proteinExistence type="predicted"/>
<dbReference type="Proteomes" id="UP000313312">
    <property type="component" value="Unassembled WGS sequence"/>
</dbReference>
<dbReference type="Gene3D" id="1.10.10.10">
    <property type="entry name" value="Winged helix-like DNA-binding domain superfamily/Winged helix DNA-binding domain"/>
    <property type="match status" value="1"/>
</dbReference>
<dbReference type="PANTHER" id="PTHR33204">
    <property type="entry name" value="TRANSCRIPTIONAL REGULATOR, MARR FAMILY"/>
    <property type="match status" value="1"/>
</dbReference>
<keyword evidence="1" id="KW-0805">Transcription regulation</keyword>
<dbReference type="InterPro" id="IPR036388">
    <property type="entry name" value="WH-like_DNA-bd_sf"/>
</dbReference>
<protein>
    <submittedName>
        <fullName evidence="5">Transcriptional regulator</fullName>
    </submittedName>
</protein>
<keyword evidence="3" id="KW-0804">Transcription</keyword>
<dbReference type="GeneID" id="93160525"/>
<evidence type="ECO:0000313" key="6">
    <source>
        <dbReference type="Proteomes" id="UP000313312"/>
    </source>
</evidence>
<evidence type="ECO:0000256" key="3">
    <source>
        <dbReference type="ARBA" id="ARBA00023163"/>
    </source>
</evidence>
<dbReference type="InterPro" id="IPR002577">
    <property type="entry name" value="HTH_HxlR"/>
</dbReference>
<dbReference type="PROSITE" id="PS51118">
    <property type="entry name" value="HTH_HXLR"/>
    <property type="match status" value="1"/>
</dbReference>